<dbReference type="SUPFAM" id="SSF55874">
    <property type="entry name" value="ATPase domain of HSP90 chaperone/DNA topoisomerase II/histidine kinase"/>
    <property type="match status" value="1"/>
</dbReference>
<dbReference type="InterPro" id="IPR003594">
    <property type="entry name" value="HATPase_dom"/>
</dbReference>
<proteinExistence type="predicted"/>
<evidence type="ECO:0000259" key="3">
    <source>
        <dbReference type="Pfam" id="PF13581"/>
    </source>
</evidence>
<keyword evidence="4" id="KW-0808">Transferase</keyword>
<dbReference type="AlphaFoldDB" id="A0A1G7PH20"/>
<dbReference type="CDD" id="cd16936">
    <property type="entry name" value="HATPase_RsbW-like"/>
    <property type="match status" value="1"/>
</dbReference>
<dbReference type="InterPro" id="IPR050267">
    <property type="entry name" value="Anti-sigma-factor_SerPK"/>
</dbReference>
<dbReference type="Proteomes" id="UP000198967">
    <property type="component" value="Unassembled WGS sequence"/>
</dbReference>
<evidence type="ECO:0000313" key="4">
    <source>
        <dbReference type="EMBL" id="SDF85586.1"/>
    </source>
</evidence>
<keyword evidence="4" id="KW-0418">Kinase</keyword>
<dbReference type="STRING" id="366584.SAMN05216377_107120"/>
<evidence type="ECO:0000313" key="5">
    <source>
        <dbReference type="Proteomes" id="UP000198967"/>
    </source>
</evidence>
<dbReference type="EMBL" id="FNBE01000007">
    <property type="protein sequence ID" value="SDF85586.1"/>
    <property type="molecule type" value="Genomic_DNA"/>
</dbReference>
<dbReference type="OrthoDB" id="4088450at2"/>
<dbReference type="PANTHER" id="PTHR35526:SF3">
    <property type="entry name" value="ANTI-SIGMA-F FACTOR RSBW"/>
    <property type="match status" value="1"/>
</dbReference>
<evidence type="ECO:0000256" key="1">
    <source>
        <dbReference type="ARBA" id="ARBA00022527"/>
    </source>
</evidence>
<organism evidence="4 5">
    <name type="scientific">Pseudonocardia oroxyli</name>
    <dbReference type="NCBI Taxonomy" id="366584"/>
    <lineage>
        <taxon>Bacteria</taxon>
        <taxon>Bacillati</taxon>
        <taxon>Actinomycetota</taxon>
        <taxon>Actinomycetes</taxon>
        <taxon>Pseudonocardiales</taxon>
        <taxon>Pseudonocardiaceae</taxon>
        <taxon>Pseudonocardia</taxon>
    </lineage>
</organism>
<dbReference type="Gene3D" id="3.30.565.10">
    <property type="entry name" value="Histidine kinase-like ATPase, C-terminal domain"/>
    <property type="match status" value="1"/>
</dbReference>
<gene>
    <name evidence="4" type="ORF">SAMN05216377_107120</name>
</gene>
<protein>
    <submittedName>
        <fullName evidence="4">Anti-sigma regulatory factor (Ser/Thr protein kinase)</fullName>
    </submittedName>
</protein>
<reference evidence="4 5" key="1">
    <citation type="submission" date="2016-10" db="EMBL/GenBank/DDBJ databases">
        <authorList>
            <person name="de Groot N.N."/>
        </authorList>
    </citation>
    <scope>NUCLEOTIDE SEQUENCE [LARGE SCALE GENOMIC DNA]</scope>
    <source>
        <strain evidence="4 5">CGMCC 4.3143</strain>
    </source>
</reference>
<dbReference type="PANTHER" id="PTHR35526">
    <property type="entry name" value="ANTI-SIGMA-F FACTOR RSBW-RELATED"/>
    <property type="match status" value="1"/>
</dbReference>
<keyword evidence="5" id="KW-1185">Reference proteome</keyword>
<dbReference type="GO" id="GO:0004674">
    <property type="term" value="F:protein serine/threonine kinase activity"/>
    <property type="evidence" value="ECO:0007669"/>
    <property type="project" value="UniProtKB-KW"/>
</dbReference>
<accession>A0A1G7PH20</accession>
<feature type="domain" description="Histidine kinase/HSP90-like ATPase" evidence="3">
    <location>
        <begin position="199"/>
        <end position="312"/>
    </location>
</feature>
<evidence type="ECO:0000256" key="2">
    <source>
        <dbReference type="SAM" id="MobiDB-lite"/>
    </source>
</evidence>
<dbReference type="Pfam" id="PF13581">
    <property type="entry name" value="HATPase_c_2"/>
    <property type="match status" value="1"/>
</dbReference>
<feature type="compositionally biased region" description="Low complexity" evidence="2">
    <location>
        <begin position="1"/>
        <end position="10"/>
    </location>
</feature>
<dbReference type="InterPro" id="IPR036890">
    <property type="entry name" value="HATPase_C_sf"/>
</dbReference>
<keyword evidence="1" id="KW-0723">Serine/threonine-protein kinase</keyword>
<feature type="region of interest" description="Disordered" evidence="2">
    <location>
        <begin position="1"/>
        <end position="21"/>
    </location>
</feature>
<sequence length="325" mass="33811">MDQEAAQAAAPHPPCGTVHEGVPYATPEQLAGELAEPLGAALEAGGPVVVAMEPDNRAALSAVLGPAASAVDWRELDEVHRVPPFTVATRWARLSRRTPRPEQRTTVVAQHSARLGLDLGHWARLDAALTVALAGLPVTMLCAYPEDGDLDLLRATHPALRVGGASVPTETVRDPLGVLSEFPPPPPSDLGPPVAELAFTQATLSAARRLVTQVSPAAGLDPERVADLVLAVNEIATNSAEHGPGAGRLRLWGGAGRVVAEVYDVGRMDVAFPGLVAPPPSGERGRGLWLASELSDVLQVWSDVAGTTVRLVVETEAADRSAGAP</sequence>
<name>A0A1G7PH20_PSEOR</name>